<comment type="caution">
    <text evidence="1">The sequence shown here is derived from an EMBL/GenBank/DDBJ whole genome shotgun (WGS) entry which is preliminary data.</text>
</comment>
<evidence type="ECO:0000313" key="1">
    <source>
        <dbReference type="EMBL" id="KAJ0084355.1"/>
    </source>
</evidence>
<name>A0ACC1ABM5_9ROSI</name>
<accession>A0ACC1ABM5</accession>
<gene>
    <name evidence="1" type="ORF">Patl1_31112</name>
</gene>
<proteinExistence type="predicted"/>
<dbReference type="Proteomes" id="UP001164250">
    <property type="component" value="Chromosome 11"/>
</dbReference>
<protein>
    <submittedName>
        <fullName evidence="1">Uncharacterized protein</fullName>
    </submittedName>
</protein>
<sequence>MPPRHTPLSNQLNKNPTTALHVTKSVLQVDINMDSITAEEPSSLAESMMDDTTSTEHKTHTKRRFKFNKNKARSENEGGGEEGDDDTLEEQAEVDVEAWGTLSKSFRRVQTLLDKNRELIQQANENHQSKIPDDIAKNVGLIREINGNILKGISIYSDLSTDFSNIVNQRKRMKNNEGHTESLES</sequence>
<dbReference type="EMBL" id="CM047907">
    <property type="protein sequence ID" value="KAJ0084355.1"/>
    <property type="molecule type" value="Genomic_DNA"/>
</dbReference>
<organism evidence="1 2">
    <name type="scientific">Pistacia atlantica</name>
    <dbReference type="NCBI Taxonomy" id="434234"/>
    <lineage>
        <taxon>Eukaryota</taxon>
        <taxon>Viridiplantae</taxon>
        <taxon>Streptophyta</taxon>
        <taxon>Embryophyta</taxon>
        <taxon>Tracheophyta</taxon>
        <taxon>Spermatophyta</taxon>
        <taxon>Magnoliopsida</taxon>
        <taxon>eudicotyledons</taxon>
        <taxon>Gunneridae</taxon>
        <taxon>Pentapetalae</taxon>
        <taxon>rosids</taxon>
        <taxon>malvids</taxon>
        <taxon>Sapindales</taxon>
        <taxon>Anacardiaceae</taxon>
        <taxon>Pistacia</taxon>
    </lineage>
</organism>
<evidence type="ECO:0000313" key="2">
    <source>
        <dbReference type="Proteomes" id="UP001164250"/>
    </source>
</evidence>
<reference evidence="2" key="1">
    <citation type="journal article" date="2023" name="G3 (Bethesda)">
        <title>Genome assembly and association tests identify interacting loci associated with vigor, precocity, and sex in interspecific pistachio rootstocks.</title>
        <authorList>
            <person name="Palmer W."/>
            <person name="Jacygrad E."/>
            <person name="Sagayaradj S."/>
            <person name="Cavanaugh K."/>
            <person name="Han R."/>
            <person name="Bertier L."/>
            <person name="Beede B."/>
            <person name="Kafkas S."/>
            <person name="Golino D."/>
            <person name="Preece J."/>
            <person name="Michelmore R."/>
        </authorList>
    </citation>
    <scope>NUCLEOTIDE SEQUENCE [LARGE SCALE GENOMIC DNA]</scope>
</reference>
<keyword evidence="2" id="KW-1185">Reference proteome</keyword>